<gene>
    <name evidence="1" type="ORF">DFR42_101555</name>
</gene>
<evidence type="ECO:0000313" key="1">
    <source>
        <dbReference type="EMBL" id="PXX46979.1"/>
    </source>
</evidence>
<comment type="caution">
    <text evidence="1">The sequence shown here is derived from an EMBL/GenBank/DDBJ whole genome shotgun (WGS) entry which is preliminary data.</text>
</comment>
<dbReference type="AlphaFoldDB" id="A0A318JHV9"/>
<organism evidence="1 2">
    <name type="scientific">Undibacterium pigrum</name>
    <dbReference type="NCBI Taxonomy" id="401470"/>
    <lineage>
        <taxon>Bacteria</taxon>
        <taxon>Pseudomonadati</taxon>
        <taxon>Pseudomonadota</taxon>
        <taxon>Betaproteobacteria</taxon>
        <taxon>Burkholderiales</taxon>
        <taxon>Oxalobacteraceae</taxon>
        <taxon>Undibacterium</taxon>
    </lineage>
</organism>
<dbReference type="EMBL" id="QJKB01000001">
    <property type="protein sequence ID" value="PXX46979.1"/>
    <property type="molecule type" value="Genomic_DNA"/>
</dbReference>
<keyword evidence="2" id="KW-1185">Reference proteome</keyword>
<proteinExistence type="predicted"/>
<name>A0A318JHV9_9BURK</name>
<sequence length="35" mass="3908">MGEKVQKVVDIEKSENIPVFIDYSGMSIGTKHILT</sequence>
<reference evidence="1 2" key="1">
    <citation type="submission" date="2018-05" db="EMBL/GenBank/DDBJ databases">
        <title>Genomic Encyclopedia of Type Strains, Phase IV (KMG-IV): sequencing the most valuable type-strain genomes for metagenomic binning, comparative biology and taxonomic classification.</title>
        <authorList>
            <person name="Goeker M."/>
        </authorList>
    </citation>
    <scope>NUCLEOTIDE SEQUENCE [LARGE SCALE GENOMIC DNA]</scope>
    <source>
        <strain evidence="1 2">DSM 19792</strain>
    </source>
</reference>
<protein>
    <submittedName>
        <fullName evidence="1">Uncharacterized protein</fullName>
    </submittedName>
</protein>
<accession>A0A318JHV9</accession>
<evidence type="ECO:0000313" key="2">
    <source>
        <dbReference type="Proteomes" id="UP000247792"/>
    </source>
</evidence>
<dbReference type="Proteomes" id="UP000247792">
    <property type="component" value="Unassembled WGS sequence"/>
</dbReference>